<evidence type="ECO:0000313" key="3">
    <source>
        <dbReference type="Proteomes" id="UP000002518"/>
    </source>
</evidence>
<evidence type="ECO:0000313" key="2">
    <source>
        <dbReference type="EMBL" id="BAA79180.1"/>
    </source>
</evidence>
<dbReference type="Proteomes" id="UP000002518">
    <property type="component" value="Chromosome"/>
</dbReference>
<keyword evidence="1" id="KW-1133">Transmembrane helix</keyword>
<keyword evidence="1" id="KW-0472">Membrane</keyword>
<keyword evidence="1" id="KW-0812">Transmembrane</keyword>
<feature type="transmembrane region" description="Helical" evidence="1">
    <location>
        <begin position="25"/>
        <end position="46"/>
    </location>
</feature>
<gene>
    <name evidence="2" type="ordered locus">APE_0265</name>
</gene>
<protein>
    <submittedName>
        <fullName evidence="2">Uncharacterized protein</fullName>
    </submittedName>
</protein>
<proteinExistence type="predicted"/>
<name>Q9YFI1_AERPE</name>
<dbReference type="KEGG" id="ape:APE_0265"/>
<dbReference type="EMBL" id="BA000002">
    <property type="protein sequence ID" value="BAA79180.1"/>
    <property type="molecule type" value="Genomic_DNA"/>
</dbReference>
<accession>Q9YFI1</accession>
<keyword evidence="3" id="KW-1185">Reference proteome</keyword>
<dbReference type="EnsemblBacteria" id="BAA79180">
    <property type="protein sequence ID" value="BAA79180"/>
    <property type="gene ID" value="APE_0265"/>
</dbReference>
<organism evidence="2 3">
    <name type="scientific">Aeropyrum pernix (strain ATCC 700893 / DSM 11879 / JCM 9820 / NBRC 100138 / K1)</name>
    <dbReference type="NCBI Taxonomy" id="272557"/>
    <lineage>
        <taxon>Archaea</taxon>
        <taxon>Thermoproteota</taxon>
        <taxon>Thermoprotei</taxon>
        <taxon>Desulfurococcales</taxon>
        <taxon>Desulfurococcaceae</taxon>
        <taxon>Aeropyrum</taxon>
    </lineage>
</organism>
<dbReference type="PIR" id="B72785">
    <property type="entry name" value="B72785"/>
</dbReference>
<feature type="transmembrane region" description="Helical" evidence="1">
    <location>
        <begin position="83"/>
        <end position="105"/>
    </location>
</feature>
<reference evidence="2 3" key="1">
    <citation type="journal article" date="1999" name="DNA Res.">
        <title>Complete genome sequence of an aerobic hyper-thermophilic crenarchaeon, Aeropyrum pernix K1.</title>
        <authorList>
            <person name="Kawarabayasi Y."/>
            <person name="Hino Y."/>
            <person name="Horikawa H."/>
            <person name="Yamazaki S."/>
            <person name="Haikawa Y."/>
            <person name="Jin-no K."/>
            <person name="Takahashi M."/>
            <person name="Sekine M."/>
            <person name="Baba S."/>
            <person name="Ankai A."/>
            <person name="Kosugi H."/>
            <person name="Hosoyama A."/>
            <person name="Fukui S."/>
            <person name="Nagai Y."/>
            <person name="Nishijima K."/>
            <person name="Nakazawa H."/>
            <person name="Takamiya M."/>
            <person name="Masuda S."/>
            <person name="Funahashi T."/>
            <person name="Tanaka T."/>
            <person name="Kudoh Y."/>
            <person name="Yamazaki J."/>
            <person name="Kushida N."/>
            <person name="Oguchi A."/>
            <person name="Aoki K."/>
            <person name="Kubota K."/>
            <person name="Nakamura Y."/>
            <person name="Nomura N."/>
            <person name="Sako Y."/>
            <person name="Kikuchi H."/>
        </authorList>
    </citation>
    <scope>NUCLEOTIDE SEQUENCE [LARGE SCALE GENOMIC DNA]</scope>
    <source>
        <strain evidence="3">ATCC 700893 / DSM 11879 / JCM 9820 / NBRC 100138 / K1</strain>
    </source>
</reference>
<sequence length="121" mass="13532">MGADTRLPLTELKREVNKLLYKSKILGVLTSGTITLVFYFYSHLLAYTYIGIPNSEQLIIVTMITVRNYAATVGLWAESFDTIFNLAIGLILSLLSLVPPLAILIRHVAMLRRIGKRIAQP</sequence>
<dbReference type="AlphaFoldDB" id="Q9YFI1"/>
<evidence type="ECO:0000256" key="1">
    <source>
        <dbReference type="SAM" id="Phobius"/>
    </source>
</evidence>